<dbReference type="OrthoDB" id="77989at2759"/>
<evidence type="ECO:0000313" key="4">
    <source>
        <dbReference type="EMBL" id="EON61758.1"/>
    </source>
</evidence>
<name>R7YIP4_CONA1</name>
<evidence type="ECO:0000313" key="5">
    <source>
        <dbReference type="Proteomes" id="UP000016924"/>
    </source>
</evidence>
<dbReference type="InterPro" id="IPR000086">
    <property type="entry name" value="NUDIX_hydrolase_dom"/>
</dbReference>
<feature type="domain" description="Nudix hydrolase" evidence="3">
    <location>
        <begin position="73"/>
        <end position="231"/>
    </location>
</feature>
<feature type="compositionally biased region" description="Basic and acidic residues" evidence="1">
    <location>
        <begin position="385"/>
        <end position="402"/>
    </location>
</feature>
<dbReference type="CDD" id="cd03426">
    <property type="entry name" value="NUDIX_CoAse_Nudt7"/>
    <property type="match status" value="1"/>
</dbReference>
<proteinExistence type="predicted"/>
<dbReference type="InterPro" id="IPR045121">
    <property type="entry name" value="CoAse"/>
</dbReference>
<sequence>MSASLGTAPSELVQYLKTVLLDLHSNPYPYVPNPPTISKRASVALIIRIQPHYSHWPSKDVDAPEASSSAPASIEEQVNTFFDQDWVRYGDAEVLFIKRAERKGDRWTSHVALPGGRRDPEDADDQATAVRETLEEVGIDLSAHALQLGNLPQRVVTTSWGKVPLMVLCPYVYLLTSPSPPALKLQPTEVGSCHWVSLRALLSPALRTVELQDVSNRLAKAEMGIRRWFLRVMLGKMVFAAVRLVPSQSVYCSSIPGFIPEGAHDDVSSSTAFVKRRVANWWAGSGSSAGSMLGVRRSMSRSVPTAKPLLLWGLTLGIVADFLDLLPPFDASRLWTYPTFTPWDVRFVVWALSYNLRKEKQKLVARGAHKAPAAVEEGLDPVAVRKPEPEERVGGDESEKPGEAGISGLGVGRYYGRIGREQRGSRSSAVGVMLEGYYDVVRRAVKVALVGRVSAMALLVFILWTRLRRWRISSSR</sequence>
<dbReference type="AlphaFoldDB" id="R7YIP4"/>
<evidence type="ECO:0000259" key="3">
    <source>
        <dbReference type="PROSITE" id="PS51462"/>
    </source>
</evidence>
<keyword evidence="2" id="KW-0472">Membrane</keyword>
<evidence type="ECO:0000256" key="1">
    <source>
        <dbReference type="SAM" id="MobiDB-lite"/>
    </source>
</evidence>
<dbReference type="OMA" id="ELWTYPT"/>
<organism evidence="4 5">
    <name type="scientific">Coniosporium apollinis (strain CBS 100218)</name>
    <name type="common">Rock-inhabiting black yeast</name>
    <dbReference type="NCBI Taxonomy" id="1168221"/>
    <lineage>
        <taxon>Eukaryota</taxon>
        <taxon>Fungi</taxon>
        <taxon>Dikarya</taxon>
        <taxon>Ascomycota</taxon>
        <taxon>Pezizomycotina</taxon>
        <taxon>Dothideomycetes</taxon>
        <taxon>Dothideomycetes incertae sedis</taxon>
        <taxon>Coniosporium</taxon>
    </lineage>
</organism>
<dbReference type="eggNOG" id="KOG3069">
    <property type="taxonomic scope" value="Eukaryota"/>
</dbReference>
<evidence type="ECO:0000256" key="2">
    <source>
        <dbReference type="SAM" id="Phobius"/>
    </source>
</evidence>
<dbReference type="PANTHER" id="PTHR12992:SF44">
    <property type="entry name" value="NUDIX HYDROLASE DOMAIN-CONTAINING PROTEIN"/>
    <property type="match status" value="1"/>
</dbReference>
<dbReference type="GO" id="GO:0010945">
    <property type="term" value="F:coenzyme A diphosphatase activity"/>
    <property type="evidence" value="ECO:0007669"/>
    <property type="project" value="InterPro"/>
</dbReference>
<dbReference type="InterPro" id="IPR015797">
    <property type="entry name" value="NUDIX_hydrolase-like_dom_sf"/>
</dbReference>
<keyword evidence="5" id="KW-1185">Reference proteome</keyword>
<dbReference type="STRING" id="1168221.R7YIP4"/>
<dbReference type="EMBL" id="JH767556">
    <property type="protein sequence ID" value="EON61758.1"/>
    <property type="molecule type" value="Genomic_DNA"/>
</dbReference>
<gene>
    <name evidence="4" type="ORF">W97_00974</name>
</gene>
<dbReference type="HOGENOM" id="CLU_034301_0_0_1"/>
<dbReference type="PANTHER" id="PTHR12992">
    <property type="entry name" value="NUDIX HYDROLASE"/>
    <property type="match status" value="1"/>
</dbReference>
<keyword evidence="2" id="KW-1133">Transmembrane helix</keyword>
<keyword evidence="2" id="KW-0812">Transmembrane</keyword>
<dbReference type="Pfam" id="PF00293">
    <property type="entry name" value="NUDIX"/>
    <property type="match status" value="1"/>
</dbReference>
<dbReference type="SUPFAM" id="SSF55811">
    <property type="entry name" value="Nudix"/>
    <property type="match status" value="1"/>
</dbReference>
<protein>
    <recommendedName>
        <fullName evidence="3">Nudix hydrolase domain-containing protein</fullName>
    </recommendedName>
</protein>
<dbReference type="Gene3D" id="3.90.79.10">
    <property type="entry name" value="Nucleoside Triphosphate Pyrophosphohydrolase"/>
    <property type="match status" value="1"/>
</dbReference>
<feature type="region of interest" description="Disordered" evidence="1">
    <location>
        <begin position="385"/>
        <end position="406"/>
    </location>
</feature>
<dbReference type="Proteomes" id="UP000016924">
    <property type="component" value="Unassembled WGS sequence"/>
</dbReference>
<feature type="transmembrane region" description="Helical" evidence="2">
    <location>
        <begin position="449"/>
        <end position="467"/>
    </location>
</feature>
<dbReference type="RefSeq" id="XP_007777075.1">
    <property type="nucleotide sequence ID" value="XM_007778885.1"/>
</dbReference>
<dbReference type="PROSITE" id="PS51462">
    <property type="entry name" value="NUDIX"/>
    <property type="match status" value="1"/>
</dbReference>
<reference evidence="5" key="1">
    <citation type="submission" date="2012-06" db="EMBL/GenBank/DDBJ databases">
        <title>The genome sequence of Coniosporium apollinis CBS 100218.</title>
        <authorList>
            <consortium name="The Broad Institute Genome Sequencing Platform"/>
            <person name="Cuomo C."/>
            <person name="Gorbushina A."/>
            <person name="Noack S."/>
            <person name="Walker B."/>
            <person name="Young S.K."/>
            <person name="Zeng Q."/>
            <person name="Gargeya S."/>
            <person name="Fitzgerald M."/>
            <person name="Haas B."/>
            <person name="Abouelleil A."/>
            <person name="Alvarado L."/>
            <person name="Arachchi H.M."/>
            <person name="Berlin A.M."/>
            <person name="Chapman S.B."/>
            <person name="Goldberg J."/>
            <person name="Griggs A."/>
            <person name="Gujja S."/>
            <person name="Hansen M."/>
            <person name="Howarth C."/>
            <person name="Imamovic A."/>
            <person name="Larimer J."/>
            <person name="McCowan C."/>
            <person name="Montmayeur A."/>
            <person name="Murphy C."/>
            <person name="Neiman D."/>
            <person name="Pearson M."/>
            <person name="Priest M."/>
            <person name="Roberts A."/>
            <person name="Saif S."/>
            <person name="Shea T."/>
            <person name="Sisk P."/>
            <person name="Sykes S."/>
            <person name="Wortman J."/>
            <person name="Nusbaum C."/>
            <person name="Birren B."/>
        </authorList>
    </citation>
    <scope>NUCLEOTIDE SEQUENCE [LARGE SCALE GENOMIC DNA]</scope>
    <source>
        <strain evidence="5">CBS 100218</strain>
    </source>
</reference>
<accession>R7YIP4</accession>
<dbReference type="GeneID" id="19898285"/>